<dbReference type="RefSeq" id="WP_309205975.1">
    <property type="nucleotide sequence ID" value="NZ_CP133586.1"/>
</dbReference>
<reference evidence="3 4" key="1">
    <citation type="submission" date="2023-08" db="EMBL/GenBank/DDBJ databases">
        <title>Complete Genome and Methylome dissection of Serratia fonticola NEB369.</title>
        <authorList>
            <person name="Fomenkov A."/>
            <person name="Roberts R.D."/>
        </authorList>
    </citation>
    <scope>NUCLEOTIDE SEQUENCE [LARGE SCALE GENOMIC DNA]</scope>
    <source>
        <strain evidence="3 4">NEB369</strain>
    </source>
</reference>
<dbReference type="SMART" id="SM00421">
    <property type="entry name" value="HTH_LUXR"/>
    <property type="match status" value="1"/>
</dbReference>
<dbReference type="Gene3D" id="1.10.10.10">
    <property type="entry name" value="Winged helix-like DNA-binding domain superfamily/Winged helix DNA-binding domain"/>
    <property type="match status" value="1"/>
</dbReference>
<dbReference type="PRINTS" id="PR00038">
    <property type="entry name" value="HTHLUXR"/>
</dbReference>
<dbReference type="Proteomes" id="UP001235341">
    <property type="component" value="Chromosome"/>
</dbReference>
<evidence type="ECO:0000259" key="2">
    <source>
        <dbReference type="PROSITE" id="PS50043"/>
    </source>
</evidence>
<dbReference type="InterPro" id="IPR016032">
    <property type="entry name" value="Sig_transdc_resp-reg_C-effctor"/>
</dbReference>
<dbReference type="CDD" id="cd06170">
    <property type="entry name" value="LuxR_C_like"/>
    <property type="match status" value="1"/>
</dbReference>
<organism evidence="3 4">
    <name type="scientific">Serratia fonticola</name>
    <dbReference type="NCBI Taxonomy" id="47917"/>
    <lineage>
        <taxon>Bacteria</taxon>
        <taxon>Pseudomonadati</taxon>
        <taxon>Pseudomonadota</taxon>
        <taxon>Gammaproteobacteria</taxon>
        <taxon>Enterobacterales</taxon>
        <taxon>Yersiniaceae</taxon>
        <taxon>Serratia</taxon>
    </lineage>
</organism>
<keyword evidence="4" id="KW-1185">Reference proteome</keyword>
<dbReference type="EMBL" id="CP133586">
    <property type="protein sequence ID" value="WMT15662.1"/>
    <property type="molecule type" value="Genomic_DNA"/>
</dbReference>
<accession>A0ABY9PRQ8</accession>
<proteinExistence type="predicted"/>
<dbReference type="PROSITE" id="PS50043">
    <property type="entry name" value="HTH_LUXR_2"/>
    <property type="match status" value="1"/>
</dbReference>
<protein>
    <submittedName>
        <fullName evidence="3">Helix-turn-helix transcriptional regulator</fullName>
    </submittedName>
</protein>
<evidence type="ECO:0000256" key="1">
    <source>
        <dbReference type="ARBA" id="ARBA00023125"/>
    </source>
</evidence>
<dbReference type="InterPro" id="IPR036388">
    <property type="entry name" value="WH-like_DNA-bd_sf"/>
</dbReference>
<sequence length="226" mass="25822">MYDSRYGFGDEFSSVKDDWHGVDEYDFDYHSEDLREISFHISSNNSYFLKGIRCSLLKLQQQHCHIAFEQTISDGSAHSALLISEMIREKKSRALMVVIASAALLNILSLSIEQRYRERVVFIATNECSNALLKQIADSPNTTWAKRDKFIPKGTLAALSNREKRICYYLFRGYTPKMIGVILGINIKTVSSHRVSVMRKIGCTNKIGLYKTLRVYYGASVEGWPL</sequence>
<name>A0ABY9PRQ8_SERFO</name>
<dbReference type="Pfam" id="PF00196">
    <property type="entry name" value="GerE"/>
    <property type="match status" value="1"/>
</dbReference>
<dbReference type="SUPFAM" id="SSF46894">
    <property type="entry name" value="C-terminal effector domain of the bipartite response regulators"/>
    <property type="match status" value="1"/>
</dbReference>
<keyword evidence="1" id="KW-0238">DNA-binding</keyword>
<evidence type="ECO:0000313" key="4">
    <source>
        <dbReference type="Proteomes" id="UP001235341"/>
    </source>
</evidence>
<feature type="domain" description="HTH luxR-type" evidence="2">
    <location>
        <begin position="152"/>
        <end position="217"/>
    </location>
</feature>
<dbReference type="InterPro" id="IPR000792">
    <property type="entry name" value="Tscrpt_reg_LuxR_C"/>
</dbReference>
<gene>
    <name evidence="3" type="ORF">RFB13_04785</name>
</gene>
<evidence type="ECO:0000313" key="3">
    <source>
        <dbReference type="EMBL" id="WMT15662.1"/>
    </source>
</evidence>